<dbReference type="AlphaFoldDB" id="A0A6A6ATX0"/>
<reference evidence="2" key="1">
    <citation type="journal article" date="2020" name="Stud. Mycol.">
        <title>101 Dothideomycetes genomes: a test case for predicting lifestyles and emergence of pathogens.</title>
        <authorList>
            <person name="Haridas S."/>
            <person name="Albert R."/>
            <person name="Binder M."/>
            <person name="Bloem J."/>
            <person name="Labutti K."/>
            <person name="Salamov A."/>
            <person name="Andreopoulos B."/>
            <person name="Baker S."/>
            <person name="Barry K."/>
            <person name="Bills G."/>
            <person name="Bluhm B."/>
            <person name="Cannon C."/>
            <person name="Castanera R."/>
            <person name="Culley D."/>
            <person name="Daum C."/>
            <person name="Ezra D."/>
            <person name="Gonzalez J."/>
            <person name="Henrissat B."/>
            <person name="Kuo A."/>
            <person name="Liang C."/>
            <person name="Lipzen A."/>
            <person name="Lutzoni F."/>
            <person name="Magnuson J."/>
            <person name="Mondo S."/>
            <person name="Nolan M."/>
            <person name="Ohm R."/>
            <person name="Pangilinan J."/>
            <person name="Park H.-J."/>
            <person name="Ramirez L."/>
            <person name="Alfaro M."/>
            <person name="Sun H."/>
            <person name="Tritt A."/>
            <person name="Yoshinaga Y."/>
            <person name="Zwiers L.-H."/>
            <person name="Turgeon B."/>
            <person name="Goodwin S."/>
            <person name="Spatafora J."/>
            <person name="Crous P."/>
            <person name="Grigoriev I."/>
        </authorList>
    </citation>
    <scope>NUCLEOTIDE SEQUENCE</scope>
    <source>
        <strain evidence="2">CBS 119687</strain>
    </source>
</reference>
<dbReference type="Proteomes" id="UP000799771">
    <property type="component" value="Unassembled WGS sequence"/>
</dbReference>
<dbReference type="RefSeq" id="XP_033529423.1">
    <property type="nucleotide sequence ID" value="XM_033669970.1"/>
</dbReference>
<feature type="compositionally biased region" description="Low complexity" evidence="1">
    <location>
        <begin position="14"/>
        <end position="25"/>
    </location>
</feature>
<dbReference type="EMBL" id="ML977497">
    <property type="protein sequence ID" value="KAF2135036.1"/>
    <property type="molecule type" value="Genomic_DNA"/>
</dbReference>
<feature type="region of interest" description="Disordered" evidence="1">
    <location>
        <begin position="1"/>
        <end position="78"/>
    </location>
</feature>
<protein>
    <submittedName>
        <fullName evidence="2">Uncharacterized protein</fullName>
    </submittedName>
</protein>
<name>A0A6A6ATX0_9PLEO</name>
<accession>A0A6A6ATX0</accession>
<evidence type="ECO:0000313" key="2">
    <source>
        <dbReference type="EMBL" id="KAF2135036.1"/>
    </source>
</evidence>
<gene>
    <name evidence="2" type="ORF">P153DRAFT_380836</name>
</gene>
<keyword evidence="3" id="KW-1185">Reference proteome</keyword>
<evidence type="ECO:0000256" key="1">
    <source>
        <dbReference type="SAM" id="MobiDB-lite"/>
    </source>
</evidence>
<dbReference type="GeneID" id="54410402"/>
<organism evidence="2 3">
    <name type="scientific">Dothidotthia symphoricarpi CBS 119687</name>
    <dbReference type="NCBI Taxonomy" id="1392245"/>
    <lineage>
        <taxon>Eukaryota</taxon>
        <taxon>Fungi</taxon>
        <taxon>Dikarya</taxon>
        <taxon>Ascomycota</taxon>
        <taxon>Pezizomycotina</taxon>
        <taxon>Dothideomycetes</taxon>
        <taxon>Pleosporomycetidae</taxon>
        <taxon>Pleosporales</taxon>
        <taxon>Dothidotthiaceae</taxon>
        <taxon>Dothidotthia</taxon>
    </lineage>
</organism>
<sequence length="120" mass="13462">MVLDKSPPTDIHQPISLPSPSLRSIHLPRHHPHPPSPFLPSSDQSPQNLRHRPIKPPQGYPQHTPAPKTPANTGKRGSQYACLGGWRFSPLSPGTGPSHFLFLVPISRVFAPEEWWVWYC</sequence>
<proteinExistence type="predicted"/>
<evidence type="ECO:0000313" key="3">
    <source>
        <dbReference type="Proteomes" id="UP000799771"/>
    </source>
</evidence>